<dbReference type="EMBL" id="CM042023">
    <property type="protein sequence ID" value="KAI3813541.1"/>
    <property type="molecule type" value="Genomic_DNA"/>
</dbReference>
<gene>
    <name evidence="1" type="ORF">L1987_18267</name>
</gene>
<reference evidence="2" key="1">
    <citation type="journal article" date="2022" name="Mol. Ecol. Resour.">
        <title>The genomes of chicory, endive, great burdock and yacon provide insights into Asteraceae palaeo-polyploidization history and plant inulin production.</title>
        <authorList>
            <person name="Fan W."/>
            <person name="Wang S."/>
            <person name="Wang H."/>
            <person name="Wang A."/>
            <person name="Jiang F."/>
            <person name="Liu H."/>
            <person name="Zhao H."/>
            <person name="Xu D."/>
            <person name="Zhang Y."/>
        </authorList>
    </citation>
    <scope>NUCLEOTIDE SEQUENCE [LARGE SCALE GENOMIC DNA]</scope>
    <source>
        <strain evidence="2">cv. Yunnan</strain>
    </source>
</reference>
<organism evidence="1 2">
    <name type="scientific">Smallanthus sonchifolius</name>
    <dbReference type="NCBI Taxonomy" id="185202"/>
    <lineage>
        <taxon>Eukaryota</taxon>
        <taxon>Viridiplantae</taxon>
        <taxon>Streptophyta</taxon>
        <taxon>Embryophyta</taxon>
        <taxon>Tracheophyta</taxon>
        <taxon>Spermatophyta</taxon>
        <taxon>Magnoliopsida</taxon>
        <taxon>eudicotyledons</taxon>
        <taxon>Gunneridae</taxon>
        <taxon>Pentapetalae</taxon>
        <taxon>asterids</taxon>
        <taxon>campanulids</taxon>
        <taxon>Asterales</taxon>
        <taxon>Asteraceae</taxon>
        <taxon>Asteroideae</taxon>
        <taxon>Heliantheae alliance</taxon>
        <taxon>Millerieae</taxon>
        <taxon>Smallanthus</taxon>
    </lineage>
</organism>
<accession>A0ACB9J1F9</accession>
<evidence type="ECO:0000313" key="2">
    <source>
        <dbReference type="Proteomes" id="UP001056120"/>
    </source>
</evidence>
<reference evidence="1 2" key="2">
    <citation type="journal article" date="2022" name="Mol. Ecol. Resour.">
        <title>The genomes of chicory, endive, great burdock and yacon provide insights into Asteraceae paleo-polyploidization history and plant inulin production.</title>
        <authorList>
            <person name="Fan W."/>
            <person name="Wang S."/>
            <person name="Wang H."/>
            <person name="Wang A."/>
            <person name="Jiang F."/>
            <person name="Liu H."/>
            <person name="Zhao H."/>
            <person name="Xu D."/>
            <person name="Zhang Y."/>
        </authorList>
    </citation>
    <scope>NUCLEOTIDE SEQUENCE [LARGE SCALE GENOMIC DNA]</scope>
    <source>
        <strain evidence="2">cv. Yunnan</strain>
        <tissue evidence="1">Leaves</tissue>
    </source>
</reference>
<sequence length="128" mass="14617">MPYNMSMHDVWIDCAKSGQISQVESRDWGIQYNTTLEEASRGAYFLGLQNFGRLIENTDLPLHRRAGDYAGDYVCLYGTNGRDSVIGKQTSQERMYSFVETLTYQISWTAIADLLLIRSETYHSTISI</sequence>
<evidence type="ECO:0000313" key="1">
    <source>
        <dbReference type="EMBL" id="KAI3813541.1"/>
    </source>
</evidence>
<comment type="caution">
    <text evidence="1">The sequence shown here is derived from an EMBL/GenBank/DDBJ whole genome shotgun (WGS) entry which is preliminary data.</text>
</comment>
<protein>
    <submittedName>
        <fullName evidence="1">Uncharacterized protein</fullName>
    </submittedName>
</protein>
<proteinExistence type="predicted"/>
<name>A0ACB9J1F9_9ASTR</name>
<dbReference type="Proteomes" id="UP001056120">
    <property type="component" value="Linkage Group LG06"/>
</dbReference>
<keyword evidence="2" id="KW-1185">Reference proteome</keyword>